<reference evidence="5 6" key="1">
    <citation type="submission" date="2019-08" db="EMBL/GenBank/DDBJ databases">
        <authorList>
            <person name="Wang G."/>
            <person name="Xu Z."/>
        </authorList>
    </citation>
    <scope>NUCLEOTIDE SEQUENCE [LARGE SCALE GENOMIC DNA]</scope>
    <source>
        <strain evidence="5 6">ZX</strain>
    </source>
</reference>
<evidence type="ECO:0000259" key="4">
    <source>
        <dbReference type="Pfam" id="PF08797"/>
    </source>
</evidence>
<evidence type="ECO:0000313" key="5">
    <source>
        <dbReference type="EMBL" id="TZG25209.1"/>
    </source>
</evidence>
<keyword evidence="1" id="KW-0479">Metal-binding</keyword>
<name>A0A5D9C0N2_9SPHN</name>
<dbReference type="AlphaFoldDB" id="A0A5D9C0N2"/>
<accession>A0A5D9C0N2</accession>
<comment type="caution">
    <text evidence="5">The sequence shown here is derived from an EMBL/GenBank/DDBJ whole genome shotgun (WGS) entry which is preliminary data.</text>
</comment>
<keyword evidence="6" id="KW-1185">Reference proteome</keyword>
<gene>
    <name evidence="5" type="ORF">FYJ91_16565</name>
</gene>
<evidence type="ECO:0000313" key="6">
    <source>
        <dbReference type="Proteomes" id="UP000322077"/>
    </source>
</evidence>
<dbReference type="GO" id="GO:0003676">
    <property type="term" value="F:nucleic acid binding"/>
    <property type="evidence" value="ECO:0007669"/>
    <property type="project" value="InterPro"/>
</dbReference>
<dbReference type="Proteomes" id="UP000322077">
    <property type="component" value="Unassembled WGS sequence"/>
</dbReference>
<dbReference type="InterPro" id="IPR014905">
    <property type="entry name" value="HIRAN"/>
</dbReference>
<dbReference type="RefSeq" id="WP_149523432.1">
    <property type="nucleotide sequence ID" value="NZ_VTOU01000004.1"/>
</dbReference>
<feature type="region of interest" description="Disordered" evidence="3">
    <location>
        <begin position="1"/>
        <end position="20"/>
    </location>
</feature>
<feature type="domain" description="HIRAN" evidence="4">
    <location>
        <begin position="30"/>
        <end position="90"/>
    </location>
</feature>
<organism evidence="5 6">
    <name type="scientific">Sphingomonas montanisoli</name>
    <dbReference type="NCBI Taxonomy" id="2606412"/>
    <lineage>
        <taxon>Bacteria</taxon>
        <taxon>Pseudomonadati</taxon>
        <taxon>Pseudomonadota</taxon>
        <taxon>Alphaproteobacteria</taxon>
        <taxon>Sphingomonadales</taxon>
        <taxon>Sphingomonadaceae</taxon>
        <taxon>Sphingomonas</taxon>
    </lineage>
</organism>
<dbReference type="EMBL" id="VTOU01000004">
    <property type="protein sequence ID" value="TZG25209.1"/>
    <property type="molecule type" value="Genomic_DNA"/>
</dbReference>
<feature type="compositionally biased region" description="Acidic residues" evidence="3">
    <location>
        <begin position="116"/>
        <end position="128"/>
    </location>
</feature>
<dbReference type="Gene3D" id="3.30.70.2330">
    <property type="match status" value="1"/>
</dbReference>
<evidence type="ECO:0000256" key="1">
    <source>
        <dbReference type="ARBA" id="ARBA00022723"/>
    </source>
</evidence>
<sequence>MTLAVVGVDHPNRRPRKQGSIPRRFEIAACRPGEPVDLELEPDNPADPNAIIVLSERGIQIGYVRAERAQLISGYIKSGIEIRAVFQSAEDWGATIRITTDGSVPVLPPMAATAEPEPDWWPDDEWPD</sequence>
<dbReference type="Pfam" id="PF08797">
    <property type="entry name" value="HIRAN"/>
    <property type="match status" value="1"/>
</dbReference>
<feature type="region of interest" description="Disordered" evidence="3">
    <location>
        <begin position="107"/>
        <end position="128"/>
    </location>
</feature>
<evidence type="ECO:0000256" key="3">
    <source>
        <dbReference type="SAM" id="MobiDB-lite"/>
    </source>
</evidence>
<protein>
    <recommendedName>
        <fullName evidence="4">HIRAN domain-containing protein</fullName>
    </recommendedName>
</protein>
<dbReference type="GO" id="GO:0016818">
    <property type="term" value="F:hydrolase activity, acting on acid anhydrides, in phosphorus-containing anhydrides"/>
    <property type="evidence" value="ECO:0007669"/>
    <property type="project" value="InterPro"/>
</dbReference>
<evidence type="ECO:0000256" key="2">
    <source>
        <dbReference type="ARBA" id="ARBA00022801"/>
    </source>
</evidence>
<keyword evidence="2" id="KW-0378">Hydrolase</keyword>
<dbReference type="GO" id="GO:0008270">
    <property type="term" value="F:zinc ion binding"/>
    <property type="evidence" value="ECO:0007669"/>
    <property type="project" value="InterPro"/>
</dbReference>
<proteinExistence type="predicted"/>